<organism evidence="12">
    <name type="scientific">Fusobacterium animalis</name>
    <dbReference type="NCBI Taxonomy" id="76859"/>
    <lineage>
        <taxon>Bacteria</taxon>
        <taxon>Fusobacteriati</taxon>
        <taxon>Fusobacteriota</taxon>
        <taxon>Fusobacteriia</taxon>
        <taxon>Fusobacteriales</taxon>
        <taxon>Fusobacteriaceae</taxon>
        <taxon>Fusobacterium</taxon>
    </lineage>
</organism>
<comment type="subcellular location">
    <subcellularLocation>
        <location evidence="1">Cell membrane</location>
        <topology evidence="1">Multi-pass membrane protein</topology>
    </subcellularLocation>
</comment>
<evidence type="ECO:0000256" key="5">
    <source>
        <dbReference type="ARBA" id="ARBA00022741"/>
    </source>
</evidence>
<evidence type="ECO:0000256" key="6">
    <source>
        <dbReference type="ARBA" id="ARBA00022840"/>
    </source>
</evidence>
<evidence type="ECO:0000256" key="7">
    <source>
        <dbReference type="ARBA" id="ARBA00022989"/>
    </source>
</evidence>
<dbReference type="CDD" id="cd18548">
    <property type="entry name" value="ABC_6TM_Tm287_like"/>
    <property type="match status" value="1"/>
</dbReference>
<dbReference type="GO" id="GO:0005524">
    <property type="term" value="F:ATP binding"/>
    <property type="evidence" value="ECO:0007669"/>
    <property type="project" value="UniProtKB-KW"/>
</dbReference>
<dbReference type="Pfam" id="PF00664">
    <property type="entry name" value="ABC_membrane"/>
    <property type="match status" value="1"/>
</dbReference>
<dbReference type="PANTHER" id="PTHR43394:SF1">
    <property type="entry name" value="ATP-BINDING CASSETTE SUB-FAMILY B MEMBER 10, MITOCHONDRIAL"/>
    <property type="match status" value="1"/>
</dbReference>
<evidence type="ECO:0000259" key="10">
    <source>
        <dbReference type="PROSITE" id="PS50893"/>
    </source>
</evidence>
<dbReference type="FunFam" id="3.40.50.300:FF:000221">
    <property type="entry name" value="Multidrug ABC transporter ATP-binding protein"/>
    <property type="match status" value="1"/>
</dbReference>
<evidence type="ECO:0000256" key="8">
    <source>
        <dbReference type="ARBA" id="ARBA00023136"/>
    </source>
</evidence>
<evidence type="ECO:0000313" key="12">
    <source>
        <dbReference type="EMBL" id="ALF18406.1"/>
    </source>
</evidence>
<keyword evidence="5" id="KW-0547">Nucleotide-binding</keyword>
<evidence type="ECO:0000256" key="1">
    <source>
        <dbReference type="ARBA" id="ARBA00004651"/>
    </source>
</evidence>
<keyword evidence="3" id="KW-1003">Cell membrane</keyword>
<dbReference type="EMBL" id="CP012713">
    <property type="protein sequence ID" value="ALF18406.1"/>
    <property type="molecule type" value="Genomic_DNA"/>
</dbReference>
<feature type="transmembrane region" description="Helical" evidence="9">
    <location>
        <begin position="155"/>
        <end position="175"/>
    </location>
</feature>
<dbReference type="GO" id="GO:0005886">
    <property type="term" value="C:plasma membrane"/>
    <property type="evidence" value="ECO:0007669"/>
    <property type="project" value="UniProtKB-SubCell"/>
</dbReference>
<evidence type="ECO:0000256" key="9">
    <source>
        <dbReference type="SAM" id="Phobius"/>
    </source>
</evidence>
<keyword evidence="2" id="KW-0813">Transport</keyword>
<dbReference type="Gene3D" id="1.20.1560.10">
    <property type="entry name" value="ABC transporter type 1, transmembrane domain"/>
    <property type="match status" value="1"/>
</dbReference>
<evidence type="ECO:0000256" key="3">
    <source>
        <dbReference type="ARBA" id="ARBA00022475"/>
    </source>
</evidence>
<dbReference type="Gene3D" id="3.40.50.300">
    <property type="entry name" value="P-loop containing nucleotide triphosphate hydrolases"/>
    <property type="match status" value="1"/>
</dbReference>
<dbReference type="PANTHER" id="PTHR43394">
    <property type="entry name" value="ATP-DEPENDENT PERMEASE MDL1, MITOCHONDRIAL"/>
    <property type="match status" value="1"/>
</dbReference>
<feature type="domain" description="ABC transmembrane type-1" evidence="11">
    <location>
        <begin position="17"/>
        <end position="298"/>
    </location>
</feature>
<keyword evidence="4 9" id="KW-0812">Transmembrane</keyword>
<dbReference type="PROSITE" id="PS50893">
    <property type="entry name" value="ABC_TRANSPORTER_2"/>
    <property type="match status" value="1"/>
</dbReference>
<feature type="transmembrane region" description="Helical" evidence="9">
    <location>
        <begin position="126"/>
        <end position="149"/>
    </location>
</feature>
<dbReference type="InterPro" id="IPR017871">
    <property type="entry name" value="ABC_transporter-like_CS"/>
</dbReference>
<dbReference type="InterPro" id="IPR039421">
    <property type="entry name" value="Type_1_exporter"/>
</dbReference>
<evidence type="ECO:0000256" key="2">
    <source>
        <dbReference type="ARBA" id="ARBA00022448"/>
    </source>
</evidence>
<dbReference type="GO" id="GO:0016887">
    <property type="term" value="F:ATP hydrolysis activity"/>
    <property type="evidence" value="ECO:0007669"/>
    <property type="project" value="InterPro"/>
</dbReference>
<sequence length="579" mass="64865">MKLLRTYIKENIGTLSLGAIFLTFNTFATLAIPFEISNIINQGIMKKDIDMVYSTSIKMVAILIFGTVTGIIANHFVALFATNFSKQNRKMLIRNIETLTLDQVSDFGVASLVTRMSNDNNNTQRLIVAFFQMILPSPIMATISIFLTIKLSPSLALIPLFTILIFACAIILTLFKSLPYILKVQKKLDKMTLVLRERFIGAKIIRAFDNSEKERERFNNIGQDYTDNYIIINKKFALLSPMAFALMSVIITLIIFFGAMKVLNNTLEIGSITAIVEYSLTTIAALIMSSMVLVQMPKAVVSIERIEEVLAVTSEIKDKEDLKDNSYYEDILKQNPISLTFDNVCFRYKGAEKQILKNISFSIKAGERFAIVGATGSGKSTIAKVLLRLNDIESGKILINNVNTLALPLSCLRNQISYIPQKAYIFSGTIKDNFRFANKNMTDEEMDKIAKVAQSYDFIDSLPDKFNSFVAQGGTNFSGGQKQRLSIARALSKEANIYLFDDSFSALDYATDAKLRKELKTFLKDKITIIIAQRLNTIADADKIIVLKDSEITGMGTHQELLESNQEYIELAKSQGILE</sequence>
<dbReference type="SUPFAM" id="SSF52540">
    <property type="entry name" value="P-loop containing nucleoside triphosphate hydrolases"/>
    <property type="match status" value="1"/>
</dbReference>
<dbReference type="RefSeq" id="WP_060676582.1">
    <property type="nucleotide sequence ID" value="NZ_CP012713.1"/>
</dbReference>
<proteinExistence type="predicted"/>
<feature type="transmembrane region" description="Helical" evidence="9">
    <location>
        <begin position="236"/>
        <end position="260"/>
    </location>
</feature>
<keyword evidence="6" id="KW-0067">ATP-binding</keyword>
<dbReference type="PATRIC" id="fig|76859.3.peg.1925"/>
<dbReference type="InterPro" id="IPR003439">
    <property type="entry name" value="ABC_transporter-like_ATP-bd"/>
</dbReference>
<evidence type="ECO:0000259" key="11">
    <source>
        <dbReference type="PROSITE" id="PS50929"/>
    </source>
</evidence>
<accession>A0A0M5M6I3</accession>
<keyword evidence="8 9" id="KW-0472">Membrane</keyword>
<gene>
    <name evidence="12" type="ORF">RN98_09535</name>
</gene>
<feature type="domain" description="ABC transporter" evidence="10">
    <location>
        <begin position="339"/>
        <end position="574"/>
    </location>
</feature>
<dbReference type="InterPro" id="IPR036640">
    <property type="entry name" value="ABC1_TM_sf"/>
</dbReference>
<name>A0A0M5M6I3_9FUSO</name>
<evidence type="ECO:0000313" key="13">
    <source>
        <dbReference type="Proteomes" id="UP000063147"/>
    </source>
</evidence>
<dbReference type="InterPro" id="IPR027417">
    <property type="entry name" value="P-loop_NTPase"/>
</dbReference>
<protein>
    <submittedName>
        <fullName evidence="12">ABC transporter</fullName>
    </submittedName>
</protein>
<dbReference type="AlphaFoldDB" id="A0A0M5M6I3"/>
<feature type="transmembrane region" description="Helical" evidence="9">
    <location>
        <begin position="12"/>
        <end position="36"/>
    </location>
</feature>
<reference evidence="12 13" key="1">
    <citation type="submission" date="2015-09" db="EMBL/GenBank/DDBJ databases">
        <authorList>
            <person name="Jackson K.R."/>
            <person name="Lunt B.L."/>
            <person name="Fisher J.N.B."/>
            <person name="Gardner A.V."/>
            <person name="Bailey M.E."/>
            <person name="Deus L.M."/>
            <person name="Earl A.S."/>
            <person name="Gibby P.D."/>
            <person name="Hartmann K.A."/>
            <person name="Liu J.E."/>
            <person name="Manci A.M."/>
            <person name="Nielsen D.A."/>
            <person name="Solomon M.B."/>
            <person name="Breakwell D.P."/>
            <person name="Burnett S.H."/>
            <person name="Grose J.H."/>
        </authorList>
    </citation>
    <scope>NUCLEOTIDE SEQUENCE [LARGE SCALE GENOMIC DNA]</scope>
    <source>
        <strain evidence="12 13">KCOM 1279</strain>
    </source>
</reference>
<dbReference type="Pfam" id="PF00005">
    <property type="entry name" value="ABC_tran"/>
    <property type="match status" value="1"/>
</dbReference>
<keyword evidence="7 9" id="KW-1133">Transmembrane helix</keyword>
<dbReference type="SMART" id="SM00382">
    <property type="entry name" value="AAA"/>
    <property type="match status" value="1"/>
</dbReference>
<dbReference type="SUPFAM" id="SSF90123">
    <property type="entry name" value="ABC transporter transmembrane region"/>
    <property type="match status" value="1"/>
</dbReference>
<dbReference type="PROSITE" id="PS00211">
    <property type="entry name" value="ABC_TRANSPORTER_1"/>
    <property type="match status" value="1"/>
</dbReference>
<dbReference type="InterPro" id="IPR011527">
    <property type="entry name" value="ABC1_TM_dom"/>
</dbReference>
<feature type="transmembrane region" description="Helical" evidence="9">
    <location>
        <begin position="56"/>
        <end position="81"/>
    </location>
</feature>
<dbReference type="OrthoDB" id="9762778at2"/>
<evidence type="ECO:0000256" key="4">
    <source>
        <dbReference type="ARBA" id="ARBA00022692"/>
    </source>
</evidence>
<feature type="transmembrane region" description="Helical" evidence="9">
    <location>
        <begin position="272"/>
        <end position="294"/>
    </location>
</feature>
<dbReference type="GO" id="GO:0015421">
    <property type="term" value="F:ABC-type oligopeptide transporter activity"/>
    <property type="evidence" value="ECO:0007669"/>
    <property type="project" value="TreeGrafter"/>
</dbReference>
<dbReference type="PROSITE" id="PS50929">
    <property type="entry name" value="ABC_TM1F"/>
    <property type="match status" value="1"/>
</dbReference>
<dbReference type="InterPro" id="IPR003593">
    <property type="entry name" value="AAA+_ATPase"/>
</dbReference>
<dbReference type="Proteomes" id="UP000063147">
    <property type="component" value="Chromosome"/>
</dbReference>